<protein>
    <submittedName>
        <fullName evidence="2">Uncharacterized protein</fullName>
    </submittedName>
</protein>
<evidence type="ECO:0000313" key="2">
    <source>
        <dbReference type="EMBL" id="JAT47951.1"/>
    </source>
</evidence>
<organism evidence="2">
    <name type="scientific">Anthurium amnicola</name>
    <dbReference type="NCBI Taxonomy" id="1678845"/>
    <lineage>
        <taxon>Eukaryota</taxon>
        <taxon>Viridiplantae</taxon>
        <taxon>Streptophyta</taxon>
        <taxon>Embryophyta</taxon>
        <taxon>Tracheophyta</taxon>
        <taxon>Spermatophyta</taxon>
        <taxon>Magnoliopsida</taxon>
        <taxon>Liliopsida</taxon>
        <taxon>Araceae</taxon>
        <taxon>Pothoideae</taxon>
        <taxon>Potheae</taxon>
        <taxon>Anthurium</taxon>
    </lineage>
</organism>
<reference evidence="2" key="1">
    <citation type="submission" date="2015-07" db="EMBL/GenBank/DDBJ databases">
        <title>Transcriptome Assembly of Anthurium amnicola.</title>
        <authorList>
            <person name="Suzuki J."/>
        </authorList>
    </citation>
    <scope>NUCLEOTIDE SEQUENCE</scope>
</reference>
<feature type="non-terminal residue" evidence="2">
    <location>
        <position position="1"/>
    </location>
</feature>
<accession>A0A1D1Y030</accession>
<feature type="region of interest" description="Disordered" evidence="1">
    <location>
        <begin position="1"/>
        <end position="24"/>
    </location>
</feature>
<dbReference type="PANTHER" id="PTHR33265:SF26">
    <property type="entry name" value="OS06G0554600 PROTEIN"/>
    <property type="match status" value="1"/>
</dbReference>
<dbReference type="PANTHER" id="PTHR33265">
    <property type="entry name" value="AVR9/CF-9 RAPIDLY ELICITED PROTEIN-RELATED"/>
    <property type="match status" value="1"/>
</dbReference>
<proteinExistence type="predicted"/>
<evidence type="ECO:0000256" key="1">
    <source>
        <dbReference type="SAM" id="MobiDB-lite"/>
    </source>
</evidence>
<dbReference type="InterPro" id="IPR008480">
    <property type="entry name" value="DUF761_pln"/>
</dbReference>
<dbReference type="Pfam" id="PF05553">
    <property type="entry name" value="DUF761"/>
    <property type="match status" value="1"/>
</dbReference>
<dbReference type="EMBL" id="GDJX01019985">
    <property type="protein sequence ID" value="JAT47951.1"/>
    <property type="molecule type" value="Transcribed_RNA"/>
</dbReference>
<name>A0A1D1Y030_9ARAE</name>
<dbReference type="AlphaFoldDB" id="A0A1D1Y030"/>
<gene>
    <name evidence="2" type="ORF">g.65374</name>
</gene>
<sequence length="268" mass="30845">KNTRGKPLSPTPASSPSLTLSKSKPSSWELIVKNPVRKKMDIQGAPAPTGRMEGSGSPTTMAKRLWHIVRIVYYMLRKGLSKRKLMMELHLLLKRGKIAGKAIGNLMFHHHHHHHDTHHHYSTGGGGGDYYAAFSCRSMDPNLSYYNPREVEFSCSNTPSYPFQLNRRKRHHHRYNFSYDYDVATVRKALEIINSQVVPESPDVATPFWSFGKSPMVGARQLRITDSPFPVEEADADPQVDREAEEFIQRFYEQLRNQQYYRRQPVHA</sequence>